<evidence type="ECO:0000256" key="4">
    <source>
        <dbReference type="ARBA" id="ARBA00023163"/>
    </source>
</evidence>
<keyword evidence="1" id="KW-0678">Repressor</keyword>
<dbReference type="PANTHER" id="PTHR30204">
    <property type="entry name" value="REDOX-CYCLING DRUG-SENSING TRANSCRIPTIONAL ACTIVATOR SOXR"/>
    <property type="match status" value="1"/>
</dbReference>
<dbReference type="PANTHER" id="PTHR30204:SF69">
    <property type="entry name" value="MERR-FAMILY TRANSCRIPTIONAL REGULATOR"/>
    <property type="match status" value="1"/>
</dbReference>
<proteinExistence type="predicted"/>
<dbReference type="RefSeq" id="WP_255890855.1">
    <property type="nucleotide sequence ID" value="NZ_JAFMZM010000003.1"/>
</dbReference>
<dbReference type="PROSITE" id="PS50937">
    <property type="entry name" value="HTH_MERR_2"/>
    <property type="match status" value="1"/>
</dbReference>
<dbReference type="InterPro" id="IPR009061">
    <property type="entry name" value="DNA-bd_dom_put_sf"/>
</dbReference>
<evidence type="ECO:0000256" key="2">
    <source>
        <dbReference type="ARBA" id="ARBA00023015"/>
    </source>
</evidence>
<feature type="domain" description="HTH merR-type" evidence="5">
    <location>
        <begin position="1"/>
        <end position="70"/>
    </location>
</feature>
<keyword evidence="2" id="KW-0805">Transcription regulation</keyword>
<dbReference type="SUPFAM" id="SSF46955">
    <property type="entry name" value="Putative DNA-binding domain"/>
    <property type="match status" value="1"/>
</dbReference>
<keyword evidence="4" id="KW-0804">Transcription</keyword>
<name>A0ABW2N1W3_9ACTN</name>
<sequence length="206" mass="22280">MWMAELAERSGVAVPTIKFYLREGLLPRGEARGATRATYDVEHVRRLRLIRALVDVAGFRLDRVREVLAVLDDPSVSLHEALGAAHQLLSPAVTEEPTQESRDAVAEVVRAVDSAADPDGRHATAVAAALDTMSRAGQPVSIEGLTRYARAVRELAAAEVGLVAPENRDEAVTYALLGSVLAEPAILGLRRMAHEDQSIRRFSDPS</sequence>
<dbReference type="SMART" id="SM00422">
    <property type="entry name" value="HTH_MERR"/>
    <property type="match status" value="1"/>
</dbReference>
<protein>
    <submittedName>
        <fullName evidence="6">MerR family transcriptional regulator</fullName>
    </submittedName>
</protein>
<evidence type="ECO:0000256" key="3">
    <source>
        <dbReference type="ARBA" id="ARBA00023125"/>
    </source>
</evidence>
<keyword evidence="7" id="KW-1185">Reference proteome</keyword>
<evidence type="ECO:0000259" key="5">
    <source>
        <dbReference type="PROSITE" id="PS50937"/>
    </source>
</evidence>
<gene>
    <name evidence="6" type="ORF">ACFQO6_06400</name>
</gene>
<organism evidence="6 7">
    <name type="scientific">Nocardioides astragali</name>
    <dbReference type="NCBI Taxonomy" id="1776736"/>
    <lineage>
        <taxon>Bacteria</taxon>
        <taxon>Bacillati</taxon>
        <taxon>Actinomycetota</taxon>
        <taxon>Actinomycetes</taxon>
        <taxon>Propionibacteriales</taxon>
        <taxon>Nocardioidaceae</taxon>
        <taxon>Nocardioides</taxon>
    </lineage>
</organism>
<reference evidence="7" key="1">
    <citation type="journal article" date="2019" name="Int. J. Syst. Evol. Microbiol.">
        <title>The Global Catalogue of Microorganisms (GCM) 10K type strain sequencing project: providing services to taxonomists for standard genome sequencing and annotation.</title>
        <authorList>
            <consortium name="The Broad Institute Genomics Platform"/>
            <consortium name="The Broad Institute Genome Sequencing Center for Infectious Disease"/>
            <person name="Wu L."/>
            <person name="Ma J."/>
        </authorList>
    </citation>
    <scope>NUCLEOTIDE SEQUENCE [LARGE SCALE GENOMIC DNA]</scope>
    <source>
        <strain evidence="7">FCH27</strain>
    </source>
</reference>
<dbReference type="InterPro" id="IPR047057">
    <property type="entry name" value="MerR_fam"/>
</dbReference>
<evidence type="ECO:0000256" key="1">
    <source>
        <dbReference type="ARBA" id="ARBA00022491"/>
    </source>
</evidence>
<dbReference type="PRINTS" id="PR00040">
    <property type="entry name" value="HTHMERR"/>
</dbReference>
<dbReference type="Proteomes" id="UP001596524">
    <property type="component" value="Unassembled WGS sequence"/>
</dbReference>
<dbReference type="Pfam" id="PF13411">
    <property type="entry name" value="MerR_1"/>
    <property type="match status" value="1"/>
</dbReference>
<evidence type="ECO:0000313" key="6">
    <source>
        <dbReference type="EMBL" id="MFC7359895.1"/>
    </source>
</evidence>
<dbReference type="EMBL" id="JBHTCH010000005">
    <property type="protein sequence ID" value="MFC7359895.1"/>
    <property type="molecule type" value="Genomic_DNA"/>
</dbReference>
<dbReference type="Gene3D" id="1.10.1660.10">
    <property type="match status" value="1"/>
</dbReference>
<evidence type="ECO:0000313" key="7">
    <source>
        <dbReference type="Proteomes" id="UP001596524"/>
    </source>
</evidence>
<accession>A0ABW2N1W3</accession>
<keyword evidence="3" id="KW-0238">DNA-binding</keyword>
<comment type="caution">
    <text evidence="6">The sequence shown here is derived from an EMBL/GenBank/DDBJ whole genome shotgun (WGS) entry which is preliminary data.</text>
</comment>
<dbReference type="InterPro" id="IPR000551">
    <property type="entry name" value="MerR-type_HTH_dom"/>
</dbReference>